<gene>
    <name evidence="2" type="ORF">SPHA_26725</name>
</gene>
<sequence length="221" mass="24781">MTSFMNIICSSTLFFFLAHSLSFSLSLSFFSLAISHCLSLSLCFSLSPVLSFSLTLSLTLFLFSSHAFSLSLSLSLFLSLFLFSSLAFSLSFILSNSLCLSHYFSFSPSFSLFLSTSLSVSLSSQRDIQKCAASSCQLPLPFHFRNKACPFSSFSCQPSSKRIARKDTCFLSNKRVRYDLVTLKSRERCSSEEVLFILARLKFNDFIKVFSIDMSLPLSNH</sequence>
<keyword evidence="1" id="KW-0812">Transmembrane</keyword>
<feature type="transmembrane region" description="Helical" evidence="1">
    <location>
        <begin position="100"/>
        <end position="120"/>
    </location>
</feature>
<comment type="caution">
    <text evidence="2">The sequence shown here is derived from an EMBL/GenBank/DDBJ whole genome shotgun (WGS) entry which is preliminary data.</text>
</comment>
<organism evidence="2 3">
    <name type="scientific">Acanthosepion pharaonis</name>
    <name type="common">Pharaoh cuttlefish</name>
    <name type="synonym">Sepia pharaonis</name>
    <dbReference type="NCBI Taxonomy" id="158019"/>
    <lineage>
        <taxon>Eukaryota</taxon>
        <taxon>Metazoa</taxon>
        <taxon>Spiralia</taxon>
        <taxon>Lophotrochozoa</taxon>
        <taxon>Mollusca</taxon>
        <taxon>Cephalopoda</taxon>
        <taxon>Coleoidea</taxon>
        <taxon>Decapodiformes</taxon>
        <taxon>Sepiida</taxon>
        <taxon>Sepiina</taxon>
        <taxon>Sepiidae</taxon>
        <taxon>Acanthosepion</taxon>
    </lineage>
</organism>
<keyword evidence="1" id="KW-0472">Membrane</keyword>
<dbReference type="Proteomes" id="UP000597762">
    <property type="component" value="Unassembled WGS sequence"/>
</dbReference>
<name>A0A812BZU4_ACAPH</name>
<feature type="transmembrane region" description="Helical" evidence="1">
    <location>
        <begin position="70"/>
        <end position="94"/>
    </location>
</feature>
<evidence type="ECO:0000313" key="2">
    <source>
        <dbReference type="EMBL" id="CAE1249682.1"/>
    </source>
</evidence>
<keyword evidence="3" id="KW-1185">Reference proteome</keyword>
<protein>
    <submittedName>
        <fullName evidence="2">Uncharacterized protein</fullName>
    </submittedName>
</protein>
<reference evidence="2" key="1">
    <citation type="submission" date="2021-01" db="EMBL/GenBank/DDBJ databases">
        <authorList>
            <person name="Li R."/>
            <person name="Bekaert M."/>
        </authorList>
    </citation>
    <scope>NUCLEOTIDE SEQUENCE</scope>
    <source>
        <strain evidence="2">Farmed</strain>
    </source>
</reference>
<dbReference type="EMBL" id="CAHIKZ030001020">
    <property type="protein sequence ID" value="CAE1249682.1"/>
    <property type="molecule type" value="Genomic_DNA"/>
</dbReference>
<feature type="transmembrane region" description="Helical" evidence="1">
    <location>
        <begin position="45"/>
        <end position="63"/>
    </location>
</feature>
<proteinExistence type="predicted"/>
<keyword evidence="1" id="KW-1133">Transmembrane helix</keyword>
<evidence type="ECO:0000256" key="1">
    <source>
        <dbReference type="SAM" id="Phobius"/>
    </source>
</evidence>
<dbReference type="AlphaFoldDB" id="A0A812BZU4"/>
<accession>A0A812BZU4</accession>
<evidence type="ECO:0000313" key="3">
    <source>
        <dbReference type="Proteomes" id="UP000597762"/>
    </source>
</evidence>